<dbReference type="EC" id="2.3.1.-" evidence="1"/>
<accession>A0A0K0XVE2</accession>
<dbReference type="GO" id="GO:0009092">
    <property type="term" value="P:homoserine metabolic process"/>
    <property type="evidence" value="ECO:0007669"/>
    <property type="project" value="TreeGrafter"/>
</dbReference>
<organism evidence="2 3">
    <name type="scientific">Wenzhouxiangella marina</name>
    <dbReference type="NCBI Taxonomy" id="1579979"/>
    <lineage>
        <taxon>Bacteria</taxon>
        <taxon>Pseudomonadati</taxon>
        <taxon>Pseudomonadota</taxon>
        <taxon>Gammaproteobacteria</taxon>
        <taxon>Chromatiales</taxon>
        <taxon>Wenzhouxiangellaceae</taxon>
        <taxon>Wenzhouxiangella</taxon>
    </lineage>
</organism>
<gene>
    <name evidence="2" type="ORF">WM2015_1274</name>
</gene>
<dbReference type="KEGG" id="wma:WM2015_1274"/>
<dbReference type="AlphaFoldDB" id="A0A0K0XVE2"/>
<comment type="catalytic activity">
    <reaction evidence="1">
        <text>succinyl-CoA + L-serine = O-succinyl-L-serine + CoA</text>
        <dbReference type="Rhea" id="RHEA:52820"/>
        <dbReference type="ChEBI" id="CHEBI:33384"/>
        <dbReference type="ChEBI" id="CHEBI:57287"/>
        <dbReference type="ChEBI" id="CHEBI:57292"/>
        <dbReference type="ChEBI" id="CHEBI:136856"/>
    </reaction>
</comment>
<feature type="binding site" evidence="1">
    <location>
        <position position="343"/>
    </location>
    <ligand>
        <name>substrate</name>
    </ligand>
</feature>
<dbReference type="Gene3D" id="1.10.1740.110">
    <property type="match status" value="1"/>
</dbReference>
<evidence type="ECO:0000313" key="3">
    <source>
        <dbReference type="Proteomes" id="UP000066624"/>
    </source>
</evidence>
<comment type="caution">
    <text evidence="1">Lacks conserved residue(s) required for the propagation of feature annotation.</text>
</comment>
<dbReference type="HAMAP" id="MF_00296">
    <property type="entry name" value="MetX_acyltransf"/>
    <property type="match status" value="1"/>
</dbReference>
<dbReference type="GO" id="GO:0005737">
    <property type="term" value="C:cytoplasm"/>
    <property type="evidence" value="ECO:0007669"/>
    <property type="project" value="UniProtKB-SubCell"/>
</dbReference>
<dbReference type="Gene3D" id="3.40.50.1820">
    <property type="entry name" value="alpha/beta hydrolase"/>
    <property type="match status" value="1"/>
</dbReference>
<dbReference type="GO" id="GO:0004414">
    <property type="term" value="F:homoserine O-acetyltransferase activity"/>
    <property type="evidence" value="ECO:0007669"/>
    <property type="project" value="TreeGrafter"/>
</dbReference>
<feature type="active site" description="Nucleophile" evidence="1">
    <location>
        <position position="145"/>
    </location>
</feature>
<proteinExistence type="inferred from homology"/>
<dbReference type="NCBIfam" id="TIGR01392">
    <property type="entry name" value="homoserO_Ac_trn"/>
    <property type="match status" value="1"/>
</dbReference>
<comment type="subunit">
    <text evidence="1">Homodimer.</text>
</comment>
<keyword evidence="1" id="KW-0198">Cysteine biosynthesis</keyword>
<comment type="function">
    <text evidence="1">Transfers a succinyl group from succinyl-CoA to L-serine, forming succinyl-L-serine.</text>
</comment>
<dbReference type="RefSeq" id="WP_049725272.1">
    <property type="nucleotide sequence ID" value="NZ_CP012154.1"/>
</dbReference>
<dbReference type="SUPFAM" id="SSF53474">
    <property type="entry name" value="alpha/beta-Hydrolases"/>
    <property type="match status" value="1"/>
</dbReference>
<keyword evidence="3" id="KW-1185">Reference proteome</keyword>
<keyword evidence="1" id="KW-0012">Acyltransferase</keyword>
<dbReference type="GO" id="GO:0160210">
    <property type="term" value="F:L-serine O-succinyltransferase activity"/>
    <property type="evidence" value="ECO:0007669"/>
    <property type="project" value="RHEA"/>
</dbReference>
<feature type="binding site" evidence="1">
    <location>
        <position position="214"/>
    </location>
    <ligand>
        <name>substrate</name>
    </ligand>
</feature>
<comment type="pathway">
    <text evidence="1">Amino-acid biosynthesis; L-cysteine biosynthesis; L-cysteine from L-serine: step 1/2.</text>
</comment>
<feature type="active site" evidence="1">
    <location>
        <position position="309"/>
    </location>
</feature>
<comment type="similarity">
    <text evidence="1">Belongs to the AB hydrolase superfamily. MetX family.</text>
</comment>
<dbReference type="InterPro" id="IPR029058">
    <property type="entry name" value="AB_hydrolase_fold"/>
</dbReference>
<evidence type="ECO:0000313" key="2">
    <source>
        <dbReference type="EMBL" id="AKS41648.1"/>
    </source>
</evidence>
<dbReference type="UniPathway" id="UPA00136">
    <property type="reaction ID" value="UER00199"/>
</dbReference>
<name>A0A0K0XVE2_9GAMM</name>
<dbReference type="GO" id="GO:0009086">
    <property type="term" value="P:methionine biosynthetic process"/>
    <property type="evidence" value="ECO:0007669"/>
    <property type="project" value="TreeGrafter"/>
</dbReference>
<dbReference type="InterPro" id="IPR008220">
    <property type="entry name" value="HAT_MetX-like"/>
</dbReference>
<feature type="region of interest" description="Important for substrate specificity" evidence="1">
    <location>
        <begin position="48"/>
        <end position="51"/>
    </location>
</feature>
<dbReference type="GO" id="GO:0006535">
    <property type="term" value="P:cysteine biosynthetic process from serine"/>
    <property type="evidence" value="ECO:0007669"/>
    <property type="project" value="UniProtKB-UniRule"/>
</dbReference>
<keyword evidence="1" id="KW-0963">Cytoplasm</keyword>
<protein>
    <recommendedName>
        <fullName evidence="1">Serine O-succinyltransferase</fullName>
        <shortName evidence="1">SST</shortName>
        <ecNumber evidence="1">2.3.1.-</ecNumber>
    </recommendedName>
</protein>
<dbReference type="Pfam" id="PF00561">
    <property type="entry name" value="Abhydrolase_1"/>
    <property type="match status" value="1"/>
</dbReference>
<dbReference type="PANTHER" id="PTHR32268:SF11">
    <property type="entry name" value="HOMOSERINE O-ACETYLTRANSFERASE"/>
    <property type="match status" value="1"/>
</dbReference>
<comment type="subcellular location">
    <subcellularLocation>
        <location evidence="1">Cytoplasm</location>
    </subcellularLocation>
</comment>
<sequence length="361" mass="40441">MGPATRYLDIDQPHTLYRGDKLPGLRLAWESWGELDADRSNAILIFTGLSPGAHAASSKRDPEPGWWEAMIGPGRPIDTERFFVLCVNSLGSCKGSTGPASINPDTGRPWRLHFPELAIEDIARASKLVVDHLGIEQLHGILGPSMGGLTAMAWLKLFPQTTRNVALISTACSATPFAISIRSLQREAIVTDRNFKDGHYTDDDWPEVGMRLARKLGMITYRSATEWQQRFGRKRQDYFPQTLFGMRFEVESYLETHARKFVGQFDPCCYLYLSRAMDCFDACDSDESLKALFDRSFSGKALVIGVESDFLFPIHQQQELAAALEASGSEVSYHALPSVQGHDAFLVDFDRFGPPIREWLE</sequence>
<keyword evidence="1" id="KW-0028">Amino-acid biosynthesis</keyword>
<dbReference type="PIRSF" id="PIRSF000443">
    <property type="entry name" value="Homoser_Ac_trans"/>
    <property type="match status" value="1"/>
</dbReference>
<dbReference type="InterPro" id="IPR000073">
    <property type="entry name" value="AB_hydrolase_1"/>
</dbReference>
<dbReference type="PATRIC" id="fig|1579979.3.peg.1307"/>
<keyword evidence="1 2" id="KW-0808">Transferase</keyword>
<dbReference type="OrthoDB" id="9800754at2"/>
<feature type="active site" evidence="1">
    <location>
        <position position="342"/>
    </location>
</feature>
<dbReference type="PANTHER" id="PTHR32268">
    <property type="entry name" value="HOMOSERINE O-ACETYLTRANSFERASE"/>
    <property type="match status" value="1"/>
</dbReference>
<reference evidence="2 3" key="1">
    <citation type="submission" date="2015-07" db="EMBL/GenBank/DDBJ databases">
        <authorList>
            <person name="Noorani M."/>
        </authorList>
    </citation>
    <scope>NUCLEOTIDE SEQUENCE [LARGE SCALE GENOMIC DNA]</scope>
    <source>
        <strain evidence="2 3">KCTC 42284</strain>
    </source>
</reference>
<dbReference type="EMBL" id="CP012154">
    <property type="protein sequence ID" value="AKS41648.1"/>
    <property type="molecule type" value="Genomic_DNA"/>
</dbReference>
<dbReference type="Proteomes" id="UP000066624">
    <property type="component" value="Chromosome"/>
</dbReference>
<dbReference type="STRING" id="1579979.WM2015_1274"/>
<dbReference type="NCBIfam" id="NF001209">
    <property type="entry name" value="PRK00175.1"/>
    <property type="match status" value="1"/>
</dbReference>
<feature type="site" description="Important for acyl-CoA specificity" evidence="1">
    <location>
        <position position="182"/>
    </location>
</feature>
<evidence type="ECO:0000256" key="1">
    <source>
        <dbReference type="HAMAP-Rule" id="MF_00296"/>
    </source>
</evidence>